<keyword evidence="2" id="KW-0812">Transmembrane</keyword>
<dbReference type="PANTHER" id="PTHR34286">
    <property type="entry name" value="TRANSMEMBRANE PROTEIN"/>
    <property type="match status" value="1"/>
</dbReference>
<protein>
    <submittedName>
        <fullName evidence="3">Uncharacterized protein</fullName>
    </submittedName>
</protein>
<keyword evidence="4" id="KW-1185">Reference proteome</keyword>
<dbReference type="PANTHER" id="PTHR34286:SF1">
    <property type="entry name" value="TRANSMEMBRANE PROTEIN"/>
    <property type="match status" value="1"/>
</dbReference>
<dbReference type="EMBL" id="LVYI01000011">
    <property type="protein sequence ID" value="OAP55385.1"/>
    <property type="molecule type" value="Genomic_DNA"/>
</dbReference>
<evidence type="ECO:0000256" key="1">
    <source>
        <dbReference type="SAM" id="MobiDB-lite"/>
    </source>
</evidence>
<feature type="region of interest" description="Disordered" evidence="1">
    <location>
        <begin position="132"/>
        <end position="157"/>
    </location>
</feature>
<evidence type="ECO:0000313" key="3">
    <source>
        <dbReference type="EMBL" id="OAP55385.1"/>
    </source>
</evidence>
<keyword evidence="2" id="KW-1133">Transmembrane helix</keyword>
<dbReference type="OrthoDB" id="2100988at2759"/>
<proteinExistence type="predicted"/>
<reference evidence="3 4" key="1">
    <citation type="submission" date="2016-04" db="EMBL/GenBank/DDBJ databases">
        <title>Draft genome of Fonsecaea erecta CBS 125763.</title>
        <authorList>
            <person name="Weiss V.A."/>
            <person name="Vicente V.A."/>
            <person name="Raittz R.T."/>
            <person name="Moreno L.F."/>
            <person name="De Souza E.M."/>
            <person name="Pedrosa F.O."/>
            <person name="Steffens M.B."/>
            <person name="Faoro H."/>
            <person name="Tadra-Sfeir M.Z."/>
            <person name="Najafzadeh M.J."/>
            <person name="Felipe M.S."/>
            <person name="Teixeira M."/>
            <person name="Sun J."/>
            <person name="Xi L."/>
            <person name="Gomes R."/>
            <person name="De Azevedo C.M."/>
            <person name="Salgado C.G."/>
            <person name="Da Silva M.B."/>
            <person name="Nascimento M.F."/>
            <person name="Queiroz-Telles F."/>
            <person name="Attili D.S."/>
            <person name="Gorbushina A."/>
        </authorList>
    </citation>
    <scope>NUCLEOTIDE SEQUENCE [LARGE SCALE GENOMIC DNA]</scope>
    <source>
        <strain evidence="3 4">CBS 125763</strain>
    </source>
</reference>
<dbReference type="AlphaFoldDB" id="A0A178Z8L3"/>
<name>A0A178Z8L3_9EURO</name>
<evidence type="ECO:0000313" key="4">
    <source>
        <dbReference type="Proteomes" id="UP000078343"/>
    </source>
</evidence>
<evidence type="ECO:0000256" key="2">
    <source>
        <dbReference type="SAM" id="Phobius"/>
    </source>
</evidence>
<accession>A0A178Z8L3</accession>
<comment type="caution">
    <text evidence="3">The sequence shown here is derived from an EMBL/GenBank/DDBJ whole genome shotgun (WGS) entry which is preliminary data.</text>
</comment>
<dbReference type="RefSeq" id="XP_018688752.1">
    <property type="nucleotide sequence ID" value="XM_018841864.1"/>
</dbReference>
<gene>
    <name evidence="3" type="ORF">AYL99_10358</name>
</gene>
<dbReference type="Proteomes" id="UP000078343">
    <property type="component" value="Unassembled WGS sequence"/>
</dbReference>
<dbReference type="STRING" id="1367422.A0A178Z8L3"/>
<sequence length="157" mass="17287">MGGGGKVAYPKHVWSPAGGWYARPHNWRANTLVMGAAIAACAGLAWRVSAEREVRTKMPEKDVFFPSRYWSRQIIEHEKAQKGNKSAVISLLLSLHDLAEPKRSSTKSSNSSHLEKKTPLYILLQTLKNGADSAGLPTAMRRASGGQKETVEEETTR</sequence>
<keyword evidence="2" id="KW-0472">Membrane</keyword>
<feature type="transmembrane region" description="Helical" evidence="2">
    <location>
        <begin position="29"/>
        <end position="48"/>
    </location>
</feature>
<organism evidence="3 4">
    <name type="scientific">Fonsecaea erecta</name>
    <dbReference type="NCBI Taxonomy" id="1367422"/>
    <lineage>
        <taxon>Eukaryota</taxon>
        <taxon>Fungi</taxon>
        <taxon>Dikarya</taxon>
        <taxon>Ascomycota</taxon>
        <taxon>Pezizomycotina</taxon>
        <taxon>Eurotiomycetes</taxon>
        <taxon>Chaetothyriomycetidae</taxon>
        <taxon>Chaetothyriales</taxon>
        <taxon>Herpotrichiellaceae</taxon>
        <taxon>Fonsecaea</taxon>
    </lineage>
</organism>
<dbReference type="GeneID" id="30014526"/>